<evidence type="ECO:0000313" key="3">
    <source>
        <dbReference type="Proteomes" id="UP001153269"/>
    </source>
</evidence>
<keyword evidence="3" id="KW-1185">Reference proteome</keyword>
<sequence length="178" mass="19333">MFSESLLTLLSRLSVSNSTLKLLVHCDAADASLRRSSQPTAAHRLLQAAKCRRCPAGDRGPPESHSPAEGEAERLTWMTAVPAVSIPERRDATAAPSSLFSLSFLLVQLLLSPSLYEPPQLLIQPPDRVQQRDTADVEYHLLAPEAPSSRYSSRRRRRSGGSCVSLPAANQPPSACVH</sequence>
<evidence type="ECO:0000313" key="2">
    <source>
        <dbReference type="EMBL" id="CAB1454243.1"/>
    </source>
</evidence>
<proteinExistence type="predicted"/>
<evidence type="ECO:0000256" key="1">
    <source>
        <dbReference type="SAM" id="MobiDB-lite"/>
    </source>
</evidence>
<reference evidence="2" key="1">
    <citation type="submission" date="2020-03" db="EMBL/GenBank/DDBJ databases">
        <authorList>
            <person name="Weist P."/>
        </authorList>
    </citation>
    <scope>NUCLEOTIDE SEQUENCE</scope>
</reference>
<dbReference type="AlphaFoldDB" id="A0A9N7Z3G3"/>
<accession>A0A9N7Z3G3</accession>
<feature type="region of interest" description="Disordered" evidence="1">
    <location>
        <begin position="146"/>
        <end position="178"/>
    </location>
</feature>
<gene>
    <name evidence="2" type="ORF">PLEPLA_LOCUS42005</name>
</gene>
<comment type="caution">
    <text evidence="2">The sequence shown here is derived from an EMBL/GenBank/DDBJ whole genome shotgun (WGS) entry which is preliminary data.</text>
</comment>
<dbReference type="EMBL" id="CADEAL010004203">
    <property type="protein sequence ID" value="CAB1454243.1"/>
    <property type="molecule type" value="Genomic_DNA"/>
</dbReference>
<dbReference type="Proteomes" id="UP001153269">
    <property type="component" value="Unassembled WGS sequence"/>
</dbReference>
<name>A0A9N7Z3G3_PLEPL</name>
<protein>
    <submittedName>
        <fullName evidence="2">Uncharacterized protein</fullName>
    </submittedName>
</protein>
<organism evidence="2 3">
    <name type="scientific">Pleuronectes platessa</name>
    <name type="common">European plaice</name>
    <dbReference type="NCBI Taxonomy" id="8262"/>
    <lineage>
        <taxon>Eukaryota</taxon>
        <taxon>Metazoa</taxon>
        <taxon>Chordata</taxon>
        <taxon>Craniata</taxon>
        <taxon>Vertebrata</taxon>
        <taxon>Euteleostomi</taxon>
        <taxon>Actinopterygii</taxon>
        <taxon>Neopterygii</taxon>
        <taxon>Teleostei</taxon>
        <taxon>Neoteleostei</taxon>
        <taxon>Acanthomorphata</taxon>
        <taxon>Carangaria</taxon>
        <taxon>Pleuronectiformes</taxon>
        <taxon>Pleuronectoidei</taxon>
        <taxon>Pleuronectidae</taxon>
        <taxon>Pleuronectes</taxon>
    </lineage>
</organism>